<reference evidence="3" key="1">
    <citation type="journal article" date="2014" name="Genome Announc.">
        <title>Draft genome sequence of Rhodosporidium toruloides CECT1137, an oleaginous yeast of biotechnological interest.</title>
        <authorList>
            <person name="Morin N."/>
            <person name="Calcas X."/>
            <person name="Devillers H."/>
            <person name="Durrens P."/>
            <person name="Sherman D.J."/>
            <person name="Nicaud J.-M."/>
            <person name="Neuveglise C."/>
        </authorList>
    </citation>
    <scope>NUCLEOTIDE SEQUENCE</scope>
    <source>
        <strain evidence="3">CECT1137</strain>
    </source>
</reference>
<feature type="compositionally biased region" description="Low complexity" evidence="2">
    <location>
        <begin position="393"/>
        <end position="402"/>
    </location>
</feature>
<protein>
    <submittedName>
        <fullName evidence="3">RHTO0S07e01442g1_1</fullName>
    </submittedName>
</protein>
<name>A0A061B4L2_RHOTO</name>
<dbReference type="EMBL" id="LK052942">
    <property type="protein sequence ID" value="CDR42572.1"/>
    <property type="molecule type" value="Genomic_DNA"/>
</dbReference>
<organism evidence="3">
    <name type="scientific">Rhodotorula toruloides</name>
    <name type="common">Yeast</name>
    <name type="synonym">Rhodosporidium toruloides</name>
    <dbReference type="NCBI Taxonomy" id="5286"/>
    <lineage>
        <taxon>Eukaryota</taxon>
        <taxon>Fungi</taxon>
        <taxon>Dikarya</taxon>
        <taxon>Basidiomycota</taxon>
        <taxon>Pucciniomycotina</taxon>
        <taxon>Microbotryomycetes</taxon>
        <taxon>Sporidiobolales</taxon>
        <taxon>Sporidiobolaceae</taxon>
        <taxon>Rhodotorula</taxon>
    </lineage>
</organism>
<proteinExistence type="predicted"/>
<feature type="compositionally biased region" description="Polar residues" evidence="2">
    <location>
        <begin position="408"/>
        <end position="418"/>
    </location>
</feature>
<evidence type="ECO:0000256" key="2">
    <source>
        <dbReference type="SAM" id="MobiDB-lite"/>
    </source>
</evidence>
<sequence>MLVQGFTGLLFGLRRRMLATRPPHAVFSLEPFSLGHLASPWLTPAPYRSISTGFAVRVSSSCAAAFLVFQDRQQRSLQPWPATKHQLICHSERLSALKRADRNARLARLESDRKEDKRRIEVLESKLTMQESKLALQERKEAQACTVEAYRLLVEGLMLQALQFAGAAGTRPFTSTELERFARHWEALEETVGAWFRVPYPDEGVQDFHVTLDSNLARKVRQAFELLHGTALPRRSPAGRKSLKSALDYLDAARRTVDDPKMRSLCHLRIESAHPAPSKEMVLSLAQQYAPELNPEAILGLLPNCCFLSSPTEMDRCLEEPTGDLRMCEREKEDLTTRIGALEERDEWREEQDRLSAEEHRRQKGMLVELQEGRRQREEVEVRGLAIEGEGVRPSPSSNRRPTPVLLQPSSLRRSGSHWTGRAAPTTASHRAIWSPSIVLGCSLNAGERGRIAWRPSSPSPTLRPSSPLSVPPLPANYASPVIC</sequence>
<feature type="region of interest" description="Disordered" evidence="2">
    <location>
        <begin position="388"/>
        <end position="428"/>
    </location>
</feature>
<keyword evidence="1" id="KW-0175">Coiled coil</keyword>
<dbReference type="AlphaFoldDB" id="A0A061B4L2"/>
<gene>
    <name evidence="3" type="ORF">RHTO0S_07e01442g</name>
</gene>
<feature type="coiled-coil region" evidence="1">
    <location>
        <begin position="97"/>
        <end position="140"/>
    </location>
</feature>
<accession>A0A061B4L2</accession>
<evidence type="ECO:0000256" key="1">
    <source>
        <dbReference type="SAM" id="Coils"/>
    </source>
</evidence>
<evidence type="ECO:0000313" key="3">
    <source>
        <dbReference type="EMBL" id="CDR42572.1"/>
    </source>
</evidence>